<dbReference type="NCBIfam" id="TIGR01847">
    <property type="entry name" value="bacteriocin_sig"/>
    <property type="match status" value="1"/>
</dbReference>
<evidence type="ECO:0000313" key="4">
    <source>
        <dbReference type="Proteomes" id="UP000184069"/>
    </source>
</evidence>
<dbReference type="EMBL" id="FRBM01000009">
    <property type="protein sequence ID" value="SHM11151.1"/>
    <property type="molecule type" value="Genomic_DNA"/>
</dbReference>
<protein>
    <submittedName>
        <fullName evidence="2">Bacteriocin-type signal sequence-containing protein</fullName>
    </submittedName>
</protein>
<organism evidence="2 4">
    <name type="scientific">Chryseobacterium contaminans</name>
    <dbReference type="NCBI Taxonomy" id="1423959"/>
    <lineage>
        <taxon>Bacteria</taxon>
        <taxon>Pseudomonadati</taxon>
        <taxon>Bacteroidota</taxon>
        <taxon>Flavobacteriia</taxon>
        <taxon>Flavobacteriales</taxon>
        <taxon>Weeksellaceae</taxon>
        <taxon>Chryseobacterium group</taxon>
        <taxon>Chryseobacterium</taxon>
    </lineage>
</organism>
<reference evidence="2 4" key="2">
    <citation type="submission" date="2016-11" db="EMBL/GenBank/DDBJ databases">
        <authorList>
            <person name="Jaros S."/>
            <person name="Januszkiewicz K."/>
            <person name="Wedrychowicz H."/>
        </authorList>
    </citation>
    <scope>NUCLEOTIDE SEQUENCE [LARGE SCALE GENOMIC DNA]</scope>
    <source>
        <strain evidence="2 4">DSM 27621</strain>
    </source>
</reference>
<evidence type="ECO:0000313" key="3">
    <source>
        <dbReference type="Proteomes" id="UP000093508"/>
    </source>
</evidence>
<dbReference type="AlphaFoldDB" id="A0A1M7G4F1"/>
<gene>
    <name evidence="1" type="ORF">BBH99_14150</name>
    <name evidence="2" type="ORF">SAMN05444407_109175</name>
</gene>
<dbReference type="EMBL" id="MAYF01000350">
    <property type="protein sequence ID" value="OCA70390.1"/>
    <property type="molecule type" value="Genomic_DNA"/>
</dbReference>
<name>A0A1M7G4F1_9FLAO</name>
<sequence>MKNQISPFSKKLNKKELKSITGGLLNCMEPVLCPTPYEPCESPYPNGCTIISPSCGQKECRPPIIIE</sequence>
<proteinExistence type="predicted"/>
<evidence type="ECO:0000313" key="2">
    <source>
        <dbReference type="EMBL" id="SHM11151.1"/>
    </source>
</evidence>
<dbReference type="Proteomes" id="UP000184069">
    <property type="component" value="Unassembled WGS sequence"/>
</dbReference>
<accession>A0A1M7G4F1</accession>
<dbReference type="InterPro" id="IPR010133">
    <property type="entry name" value="Bacteriocin_signal_seq"/>
</dbReference>
<evidence type="ECO:0000313" key="1">
    <source>
        <dbReference type="EMBL" id="OCA70390.1"/>
    </source>
</evidence>
<dbReference type="Proteomes" id="UP000093508">
    <property type="component" value="Unassembled WGS sequence"/>
</dbReference>
<dbReference type="OrthoDB" id="1190610at2"/>
<dbReference type="RefSeq" id="WP_066700028.1">
    <property type="nucleotide sequence ID" value="NZ_FRBM01000009.1"/>
</dbReference>
<reference evidence="1 3" key="1">
    <citation type="submission" date="2016-07" db="EMBL/GenBank/DDBJ databases">
        <authorList>
            <person name="Jeong J.-J."/>
            <person name="Kim D.W."/>
            <person name="Sang M.K."/>
            <person name="Choi I.-G."/>
            <person name="Kim K.D."/>
        </authorList>
    </citation>
    <scope>NUCLEOTIDE SEQUENCE [LARGE SCALE GENOMIC DNA]</scope>
    <source>
        <strain evidence="1 3">C-26</strain>
    </source>
</reference>
<dbReference type="STRING" id="1423959.SAMN05444407_109175"/>
<keyword evidence="3" id="KW-1185">Reference proteome</keyword>